<dbReference type="Proteomes" id="UP000775686">
    <property type="component" value="Unassembled WGS sequence"/>
</dbReference>
<gene>
    <name evidence="6" type="ORF">H6A32_09395</name>
</gene>
<dbReference type="Gene3D" id="3.40.190.10">
    <property type="entry name" value="Periplasmic binding protein-like II"/>
    <property type="match status" value="2"/>
</dbReference>
<accession>A0ABS2EHL3</accession>
<evidence type="ECO:0000256" key="3">
    <source>
        <dbReference type="ARBA" id="ARBA00023125"/>
    </source>
</evidence>
<dbReference type="PROSITE" id="PS50931">
    <property type="entry name" value="HTH_LYSR"/>
    <property type="match status" value="1"/>
</dbReference>
<keyword evidence="4" id="KW-0804">Transcription</keyword>
<reference evidence="6 7" key="1">
    <citation type="journal article" date="2021" name="Sci. Rep.">
        <title>The distribution of antibiotic resistance genes in chicken gut microbiota commensals.</title>
        <authorList>
            <person name="Juricova H."/>
            <person name="Matiasovicova J."/>
            <person name="Kubasova T."/>
            <person name="Cejkova D."/>
            <person name="Rychlik I."/>
        </authorList>
    </citation>
    <scope>NUCLEOTIDE SEQUENCE [LARGE SCALE GENOMIC DNA]</scope>
    <source>
        <strain evidence="6 7">An770</strain>
    </source>
</reference>
<dbReference type="PRINTS" id="PR00039">
    <property type="entry name" value="HTHLYSR"/>
</dbReference>
<dbReference type="PANTHER" id="PTHR30126">
    <property type="entry name" value="HTH-TYPE TRANSCRIPTIONAL REGULATOR"/>
    <property type="match status" value="1"/>
</dbReference>
<keyword evidence="7" id="KW-1185">Reference proteome</keyword>
<dbReference type="InterPro" id="IPR036390">
    <property type="entry name" value="WH_DNA-bd_sf"/>
</dbReference>
<comment type="similarity">
    <text evidence="1">Belongs to the LysR transcriptional regulatory family.</text>
</comment>
<evidence type="ECO:0000256" key="2">
    <source>
        <dbReference type="ARBA" id="ARBA00023015"/>
    </source>
</evidence>
<evidence type="ECO:0000313" key="6">
    <source>
        <dbReference type="EMBL" id="MBM6744519.1"/>
    </source>
</evidence>
<name>A0ABS2EHL3_9FIRM</name>
<protein>
    <submittedName>
        <fullName evidence="6">LysR family transcriptional regulator</fullName>
    </submittedName>
</protein>
<comment type="caution">
    <text evidence="6">The sequence shown here is derived from an EMBL/GenBank/DDBJ whole genome shotgun (WGS) entry which is preliminary data.</text>
</comment>
<sequence length="294" mass="33913">MLDFRIYTFLEVCKYMNFTKAAEALHITQPAVSQHIRYIEEYYQTRLFTFQGKKPVLTEAGEYLLHAFTTLSHDQVYLKEQLLSMQKKKPALIFGATLTIGEYVMPRFLIEYQTRHPDTVLTMITANTHELLDRISDGEIDFAIVEGYFDKTQYDYLTFSSEPYIAVAGTPLFEDFRPRSLSELLDQKLIVREPGSGTREILEKHLEARNLSIHDFSGVSEIGNIPALKAVVSAGLGITFLYRSAAEEELKNGILFDVTPENFSITHDFTLIWQKGSMFASRYRTIFEEWKKKL</sequence>
<dbReference type="EMBL" id="JACJKH010000015">
    <property type="protein sequence ID" value="MBM6744519.1"/>
    <property type="molecule type" value="Genomic_DNA"/>
</dbReference>
<dbReference type="PANTHER" id="PTHR30126:SF91">
    <property type="entry name" value="LYSR FAMILY TRANSCRIPTIONAL REGULATOR"/>
    <property type="match status" value="1"/>
</dbReference>
<evidence type="ECO:0000256" key="1">
    <source>
        <dbReference type="ARBA" id="ARBA00009437"/>
    </source>
</evidence>
<organism evidence="6 7">
    <name type="scientific">Drancourtella massiliensis</name>
    <dbReference type="NCBI Taxonomy" id="1632013"/>
    <lineage>
        <taxon>Bacteria</taxon>
        <taxon>Bacillati</taxon>
        <taxon>Bacillota</taxon>
        <taxon>Clostridia</taxon>
        <taxon>Eubacteriales</taxon>
        <taxon>Oscillospiraceae</taxon>
        <taxon>Drancourtella</taxon>
    </lineage>
</organism>
<dbReference type="InterPro" id="IPR005119">
    <property type="entry name" value="LysR_subst-bd"/>
</dbReference>
<keyword evidence="2" id="KW-0805">Transcription regulation</keyword>
<dbReference type="RefSeq" id="WP_204864220.1">
    <property type="nucleotide sequence ID" value="NZ_JACJKH010000015.1"/>
</dbReference>
<proteinExistence type="inferred from homology"/>
<dbReference type="InterPro" id="IPR036388">
    <property type="entry name" value="WH-like_DNA-bd_sf"/>
</dbReference>
<dbReference type="SUPFAM" id="SSF53850">
    <property type="entry name" value="Periplasmic binding protein-like II"/>
    <property type="match status" value="1"/>
</dbReference>
<feature type="domain" description="HTH lysR-type" evidence="5">
    <location>
        <begin position="1"/>
        <end position="58"/>
    </location>
</feature>
<dbReference type="Pfam" id="PF00126">
    <property type="entry name" value="HTH_1"/>
    <property type="match status" value="1"/>
</dbReference>
<dbReference type="Pfam" id="PF03466">
    <property type="entry name" value="LysR_substrate"/>
    <property type="match status" value="1"/>
</dbReference>
<dbReference type="Gene3D" id="1.10.10.10">
    <property type="entry name" value="Winged helix-like DNA-binding domain superfamily/Winged helix DNA-binding domain"/>
    <property type="match status" value="1"/>
</dbReference>
<evidence type="ECO:0000259" key="5">
    <source>
        <dbReference type="PROSITE" id="PS50931"/>
    </source>
</evidence>
<keyword evidence="3" id="KW-0238">DNA-binding</keyword>
<evidence type="ECO:0000256" key="4">
    <source>
        <dbReference type="ARBA" id="ARBA00023163"/>
    </source>
</evidence>
<dbReference type="InterPro" id="IPR000847">
    <property type="entry name" value="LysR_HTH_N"/>
</dbReference>
<dbReference type="SUPFAM" id="SSF46785">
    <property type="entry name" value="Winged helix' DNA-binding domain"/>
    <property type="match status" value="1"/>
</dbReference>
<evidence type="ECO:0000313" key="7">
    <source>
        <dbReference type="Proteomes" id="UP000775686"/>
    </source>
</evidence>